<dbReference type="PANTHER" id="PTHR28620">
    <property type="entry name" value="CENTROMERE PROTEIN V"/>
    <property type="match status" value="1"/>
</dbReference>
<dbReference type="InterPro" id="IPR006913">
    <property type="entry name" value="CENP-V/GFA"/>
</dbReference>
<sequence length="115" mass="12737">MRYEGSCHCGRVAFEVEAEFTTAMECNCSMCRRRGSLLAFVPHAQFALTTPEADVSTYRFNRHLIDHHFCATCGIAPYSEGTDPKGNRMAAINLRCVPAVDLDALTISKVDGRSF</sequence>
<evidence type="ECO:0000256" key="3">
    <source>
        <dbReference type="ARBA" id="ARBA00022833"/>
    </source>
</evidence>
<dbReference type="EMBL" id="JBHRSP010000053">
    <property type="protein sequence ID" value="MFC3076340.1"/>
    <property type="molecule type" value="Genomic_DNA"/>
</dbReference>
<evidence type="ECO:0000256" key="1">
    <source>
        <dbReference type="ARBA" id="ARBA00005495"/>
    </source>
</evidence>
<dbReference type="PROSITE" id="PS51891">
    <property type="entry name" value="CENP_V_GFA"/>
    <property type="match status" value="1"/>
</dbReference>
<accession>A0ABV7DPK3</accession>
<dbReference type="RefSeq" id="WP_257316652.1">
    <property type="nucleotide sequence ID" value="NZ_JANFDG010000021.1"/>
</dbReference>
<dbReference type="Pfam" id="PF04828">
    <property type="entry name" value="GFA"/>
    <property type="match status" value="1"/>
</dbReference>
<dbReference type="SUPFAM" id="SSF51316">
    <property type="entry name" value="Mss4-like"/>
    <property type="match status" value="1"/>
</dbReference>
<protein>
    <submittedName>
        <fullName evidence="5">GFA family protein</fullName>
    </submittedName>
</protein>
<dbReference type="Gene3D" id="2.170.150.70">
    <property type="match status" value="1"/>
</dbReference>
<dbReference type="InterPro" id="IPR011057">
    <property type="entry name" value="Mss4-like_sf"/>
</dbReference>
<dbReference type="PANTHER" id="PTHR28620:SF1">
    <property type="entry name" value="CENP-V_GFA DOMAIN-CONTAINING PROTEIN"/>
    <property type="match status" value="1"/>
</dbReference>
<organism evidence="5 6">
    <name type="scientific">Shinella pollutisoli</name>
    <dbReference type="NCBI Taxonomy" id="2250594"/>
    <lineage>
        <taxon>Bacteria</taxon>
        <taxon>Pseudomonadati</taxon>
        <taxon>Pseudomonadota</taxon>
        <taxon>Alphaproteobacteria</taxon>
        <taxon>Hyphomicrobiales</taxon>
        <taxon>Rhizobiaceae</taxon>
        <taxon>Shinella</taxon>
    </lineage>
</organism>
<evidence type="ECO:0000259" key="4">
    <source>
        <dbReference type="PROSITE" id="PS51891"/>
    </source>
</evidence>
<reference evidence="6" key="1">
    <citation type="journal article" date="2019" name="Int. J. Syst. Evol. Microbiol.">
        <title>The Global Catalogue of Microorganisms (GCM) 10K type strain sequencing project: providing services to taxonomists for standard genome sequencing and annotation.</title>
        <authorList>
            <consortium name="The Broad Institute Genomics Platform"/>
            <consortium name="The Broad Institute Genome Sequencing Center for Infectious Disease"/>
            <person name="Wu L."/>
            <person name="Ma J."/>
        </authorList>
    </citation>
    <scope>NUCLEOTIDE SEQUENCE [LARGE SCALE GENOMIC DNA]</scope>
    <source>
        <strain evidence="6">KCTC 52677</strain>
    </source>
</reference>
<keyword evidence="2" id="KW-0479">Metal-binding</keyword>
<comment type="caution">
    <text evidence="5">The sequence shown here is derived from an EMBL/GenBank/DDBJ whole genome shotgun (WGS) entry which is preliminary data.</text>
</comment>
<name>A0ABV7DPK3_9HYPH</name>
<dbReference type="Proteomes" id="UP001595377">
    <property type="component" value="Unassembled WGS sequence"/>
</dbReference>
<dbReference type="InterPro" id="IPR052355">
    <property type="entry name" value="CENP-V-like"/>
</dbReference>
<evidence type="ECO:0000313" key="6">
    <source>
        <dbReference type="Proteomes" id="UP001595377"/>
    </source>
</evidence>
<proteinExistence type="inferred from homology"/>
<comment type="similarity">
    <text evidence="1">Belongs to the Gfa family.</text>
</comment>
<evidence type="ECO:0000313" key="5">
    <source>
        <dbReference type="EMBL" id="MFC3076340.1"/>
    </source>
</evidence>
<feature type="domain" description="CENP-V/GFA" evidence="4">
    <location>
        <begin position="3"/>
        <end position="115"/>
    </location>
</feature>
<keyword evidence="6" id="KW-1185">Reference proteome</keyword>
<gene>
    <name evidence="5" type="ORF">ACFOHH_24720</name>
</gene>
<evidence type="ECO:0000256" key="2">
    <source>
        <dbReference type="ARBA" id="ARBA00022723"/>
    </source>
</evidence>
<keyword evidence="3" id="KW-0862">Zinc</keyword>